<protein>
    <submittedName>
        <fullName evidence="1">Uncharacterized protein</fullName>
    </submittedName>
</protein>
<organism evidence="1 2">
    <name type="scientific">Candidatus Uhrbacteria bacterium GW2011_GWE2_46_68</name>
    <dbReference type="NCBI Taxonomy" id="1618994"/>
    <lineage>
        <taxon>Bacteria</taxon>
        <taxon>Candidatus Uhriibacteriota</taxon>
    </lineage>
</organism>
<dbReference type="AlphaFoldDB" id="A0A0G1T457"/>
<dbReference type="STRING" id="1618994.UX57_C0022G0004"/>
<gene>
    <name evidence="1" type="ORF">UX57_C0022G0004</name>
</gene>
<reference evidence="1 2" key="1">
    <citation type="journal article" date="2015" name="Nature">
        <title>rRNA introns, odd ribosomes, and small enigmatic genomes across a large radiation of phyla.</title>
        <authorList>
            <person name="Brown C.T."/>
            <person name="Hug L.A."/>
            <person name="Thomas B.C."/>
            <person name="Sharon I."/>
            <person name="Castelle C.J."/>
            <person name="Singh A."/>
            <person name="Wilkins M.J."/>
            <person name="Williams K.H."/>
            <person name="Banfield J.F."/>
        </authorList>
    </citation>
    <scope>NUCLEOTIDE SEQUENCE [LARGE SCALE GENOMIC DNA]</scope>
</reference>
<proteinExistence type="predicted"/>
<evidence type="ECO:0000313" key="2">
    <source>
        <dbReference type="Proteomes" id="UP000034795"/>
    </source>
</evidence>
<sequence>MEKESNHSLRFLYERATAIYTHNHDSAHRVSSSFFPNSSQKKQMVDGGGWIVSRCWFWSEWMVFVSCPDSHTRGGIGSHVGKPSCDQNVSY</sequence>
<dbReference type="EMBL" id="LCMS01000022">
    <property type="protein sequence ID" value="KKU40205.1"/>
    <property type="molecule type" value="Genomic_DNA"/>
</dbReference>
<dbReference type="Proteomes" id="UP000034795">
    <property type="component" value="Unassembled WGS sequence"/>
</dbReference>
<name>A0A0G1T457_9BACT</name>
<comment type="caution">
    <text evidence="1">The sequence shown here is derived from an EMBL/GenBank/DDBJ whole genome shotgun (WGS) entry which is preliminary data.</text>
</comment>
<evidence type="ECO:0000313" key="1">
    <source>
        <dbReference type="EMBL" id="KKU40205.1"/>
    </source>
</evidence>
<accession>A0A0G1T457</accession>